<reference evidence="9 10" key="1">
    <citation type="journal article" date="2020" name="G3 (Bethesda)">
        <title>Genetic Underpinnings of Host Manipulation by Ophiocordyceps as Revealed by Comparative Transcriptomics.</title>
        <authorList>
            <person name="Will I."/>
            <person name="Das B."/>
            <person name="Trinh T."/>
            <person name="Brachmann A."/>
            <person name="Ohm R.A."/>
            <person name="de Bekker C."/>
        </authorList>
    </citation>
    <scope>NUCLEOTIDE SEQUENCE [LARGE SCALE GENOMIC DNA]</scope>
    <source>
        <strain evidence="9 10">EC05</strain>
    </source>
</reference>
<dbReference type="GO" id="GO:0005634">
    <property type="term" value="C:nucleus"/>
    <property type="evidence" value="ECO:0007669"/>
    <property type="project" value="TreeGrafter"/>
</dbReference>
<evidence type="ECO:0000256" key="5">
    <source>
        <dbReference type="ARBA" id="ARBA00022840"/>
    </source>
</evidence>
<dbReference type="GO" id="GO:0043484">
    <property type="term" value="P:regulation of RNA splicing"/>
    <property type="evidence" value="ECO:0007669"/>
    <property type="project" value="TreeGrafter"/>
</dbReference>
<dbReference type="AlphaFoldDB" id="A0A8H4Q353"/>
<evidence type="ECO:0000256" key="1">
    <source>
        <dbReference type="ARBA" id="ARBA00022527"/>
    </source>
</evidence>
<protein>
    <submittedName>
        <fullName evidence="9">Protein kinase</fullName>
    </submittedName>
</protein>
<evidence type="ECO:0000256" key="4">
    <source>
        <dbReference type="ARBA" id="ARBA00022777"/>
    </source>
</evidence>
<dbReference type="OrthoDB" id="5979581at2759"/>
<dbReference type="EMBL" id="JAACLJ010000007">
    <property type="protein sequence ID" value="KAF4583213.1"/>
    <property type="molecule type" value="Genomic_DNA"/>
</dbReference>
<dbReference type="PANTHER" id="PTHR45646">
    <property type="entry name" value="SERINE/THREONINE-PROTEIN KINASE DOA-RELATED"/>
    <property type="match status" value="1"/>
</dbReference>
<evidence type="ECO:0000313" key="10">
    <source>
        <dbReference type="Proteomes" id="UP000562929"/>
    </source>
</evidence>
<proteinExistence type="predicted"/>
<gene>
    <name evidence="9" type="ORF">GQ602_006357</name>
</gene>
<evidence type="ECO:0000256" key="7">
    <source>
        <dbReference type="SAM" id="MobiDB-lite"/>
    </source>
</evidence>
<evidence type="ECO:0000256" key="6">
    <source>
        <dbReference type="PROSITE-ProRule" id="PRU10141"/>
    </source>
</evidence>
<feature type="region of interest" description="Disordered" evidence="7">
    <location>
        <begin position="300"/>
        <end position="324"/>
    </location>
</feature>
<evidence type="ECO:0000256" key="2">
    <source>
        <dbReference type="ARBA" id="ARBA00022679"/>
    </source>
</evidence>
<keyword evidence="5 6" id="KW-0067">ATP-binding</keyword>
<organism evidence="9 10">
    <name type="scientific">Ophiocordyceps camponoti-floridani</name>
    <dbReference type="NCBI Taxonomy" id="2030778"/>
    <lineage>
        <taxon>Eukaryota</taxon>
        <taxon>Fungi</taxon>
        <taxon>Dikarya</taxon>
        <taxon>Ascomycota</taxon>
        <taxon>Pezizomycotina</taxon>
        <taxon>Sordariomycetes</taxon>
        <taxon>Hypocreomycetidae</taxon>
        <taxon>Hypocreales</taxon>
        <taxon>Ophiocordycipitaceae</taxon>
        <taxon>Ophiocordyceps</taxon>
    </lineage>
</organism>
<keyword evidence="4 9" id="KW-0418">Kinase</keyword>
<dbReference type="Gene3D" id="1.10.510.10">
    <property type="entry name" value="Transferase(Phosphotransferase) domain 1"/>
    <property type="match status" value="1"/>
</dbReference>
<dbReference type="PROSITE" id="PS00107">
    <property type="entry name" value="PROTEIN_KINASE_ATP"/>
    <property type="match status" value="1"/>
</dbReference>
<dbReference type="InterPro" id="IPR051175">
    <property type="entry name" value="CLK_kinases"/>
</dbReference>
<keyword evidence="3 6" id="KW-0547">Nucleotide-binding</keyword>
<evidence type="ECO:0000259" key="8">
    <source>
        <dbReference type="PROSITE" id="PS50011"/>
    </source>
</evidence>
<dbReference type="GO" id="GO:0005524">
    <property type="term" value="F:ATP binding"/>
    <property type="evidence" value="ECO:0007669"/>
    <property type="project" value="UniProtKB-UniRule"/>
</dbReference>
<dbReference type="PROSITE" id="PS50011">
    <property type="entry name" value="PROTEIN_KINASE_DOM"/>
    <property type="match status" value="1"/>
</dbReference>
<dbReference type="Pfam" id="PF00069">
    <property type="entry name" value="Pkinase"/>
    <property type="match status" value="1"/>
</dbReference>
<accession>A0A8H4Q353</accession>
<evidence type="ECO:0000313" key="9">
    <source>
        <dbReference type="EMBL" id="KAF4583213.1"/>
    </source>
</evidence>
<keyword evidence="2" id="KW-0808">Transferase</keyword>
<dbReference type="Gene3D" id="3.30.200.20">
    <property type="entry name" value="Phosphorylase Kinase, domain 1"/>
    <property type="match status" value="1"/>
</dbReference>
<dbReference type="GO" id="GO:0004674">
    <property type="term" value="F:protein serine/threonine kinase activity"/>
    <property type="evidence" value="ECO:0007669"/>
    <property type="project" value="UniProtKB-KW"/>
</dbReference>
<dbReference type="SUPFAM" id="SSF56112">
    <property type="entry name" value="Protein kinase-like (PK-like)"/>
    <property type="match status" value="1"/>
</dbReference>
<dbReference type="Proteomes" id="UP000562929">
    <property type="component" value="Unassembled WGS sequence"/>
</dbReference>
<keyword evidence="10" id="KW-1185">Reference proteome</keyword>
<dbReference type="InterPro" id="IPR017441">
    <property type="entry name" value="Protein_kinase_ATP_BS"/>
</dbReference>
<feature type="binding site" evidence="6">
    <location>
        <position position="39"/>
    </location>
    <ligand>
        <name>ATP</name>
        <dbReference type="ChEBI" id="CHEBI:30616"/>
    </ligand>
</feature>
<evidence type="ECO:0000256" key="3">
    <source>
        <dbReference type="ARBA" id="ARBA00022741"/>
    </source>
</evidence>
<comment type="caution">
    <text evidence="9">The sequence shown here is derived from an EMBL/GenBank/DDBJ whole genome shotgun (WGS) entry which is preliminary data.</text>
</comment>
<dbReference type="InterPro" id="IPR000719">
    <property type="entry name" value="Prot_kinase_dom"/>
</dbReference>
<dbReference type="InterPro" id="IPR011009">
    <property type="entry name" value="Kinase-like_dom_sf"/>
</dbReference>
<name>A0A8H4Q353_9HYPO</name>
<keyword evidence="1" id="KW-0723">Serine/threonine-protein kinase</keyword>
<feature type="domain" description="Protein kinase" evidence="8">
    <location>
        <begin position="10"/>
        <end position="383"/>
    </location>
</feature>
<sequence>MINDLLHDRYRIVDKLGFGGYSTVWLAQDARLGRYVAIKVGISGSSLPRRERVVMRQLSTRSNADDAIHVPRILDEFDVRGPNGTHACYTLASAQGNLKQASYSRLFPIQVARVLAAKLALAVALVHSRGLVHGDIHLGNVLVKLPSTFHNLSLAQLREQFGEPETIAISRVDGKPLPSSVPSHAVTPLYLGKKAQKFSLADAQSLVLSDFGESFAPASEQRLGRDCNTPVAKRAPETLFEPDAPLSYSSDIWSLGTAMWEMLGMKFIFSESETDDEIVAQQIDVLGFQNFPPVWRRKWERSDADDSDTNRGVPRQPAAHREPWPPLEDAFEEFVQKYRRRREMTGKFGGEETQAILELMRGMLKFLPEKRLTIYGVLESQWMVKWALPQLKEAEKQGHGG</sequence>
<dbReference type="SMART" id="SM00220">
    <property type="entry name" value="S_TKc"/>
    <property type="match status" value="1"/>
</dbReference>
<dbReference type="PANTHER" id="PTHR45646:SF11">
    <property type="entry name" value="SERINE_THREONINE-PROTEIN KINASE DOA"/>
    <property type="match status" value="1"/>
</dbReference>